<dbReference type="InterPro" id="IPR018931">
    <property type="entry name" value="DUF2520"/>
</dbReference>
<dbReference type="SUPFAM" id="SSF51735">
    <property type="entry name" value="NAD(P)-binding Rossmann-fold domains"/>
    <property type="match status" value="1"/>
</dbReference>
<evidence type="ECO:0000313" key="2">
    <source>
        <dbReference type="EMBL" id="ASM76710.1"/>
    </source>
</evidence>
<dbReference type="InterPro" id="IPR036291">
    <property type="entry name" value="NAD(P)-bd_dom_sf"/>
</dbReference>
<dbReference type="InterPro" id="IPR037108">
    <property type="entry name" value="TM1727-like_C_sf"/>
</dbReference>
<proteinExistence type="predicted"/>
<dbReference type="EMBL" id="CP022423">
    <property type="protein sequence ID" value="ASM76710.1"/>
    <property type="molecule type" value="Genomic_DNA"/>
</dbReference>
<dbReference type="KEGG" id="vff:VITFI_CDS0932"/>
<organism evidence="2 3">
    <name type="scientific">Vitreoscilla filiformis</name>
    <dbReference type="NCBI Taxonomy" id="63"/>
    <lineage>
        <taxon>Bacteria</taxon>
        <taxon>Pseudomonadati</taxon>
        <taxon>Pseudomonadota</taxon>
        <taxon>Betaproteobacteria</taxon>
        <taxon>Neisseriales</taxon>
        <taxon>Neisseriaceae</taxon>
        <taxon>Vitreoscilla</taxon>
    </lineage>
</organism>
<protein>
    <recommendedName>
        <fullName evidence="1">DUF2520 domain-containing protein</fullName>
    </recommendedName>
</protein>
<dbReference type="Proteomes" id="UP000199729">
    <property type="component" value="Chromosome"/>
</dbReference>
<feature type="domain" description="DUF2520" evidence="1">
    <location>
        <begin position="138"/>
        <end position="264"/>
    </location>
</feature>
<dbReference type="InterPro" id="IPR008927">
    <property type="entry name" value="6-PGluconate_DH-like_C_sf"/>
</dbReference>
<dbReference type="PANTHER" id="PTHR40459:SF1">
    <property type="entry name" value="CONSERVED HYPOTHETICAL ALANINE AND LEUCINE RICH PROTEIN"/>
    <property type="match status" value="1"/>
</dbReference>
<name>A0A221KD05_VITFI</name>
<keyword evidence="3" id="KW-1185">Reference proteome</keyword>
<gene>
    <name evidence="2" type="ORF">VITFI_CDS0932</name>
</gene>
<dbReference type="Gene3D" id="3.40.50.720">
    <property type="entry name" value="NAD(P)-binding Rossmann-like Domain"/>
    <property type="match status" value="1"/>
</dbReference>
<dbReference type="Gene3D" id="1.10.1040.20">
    <property type="entry name" value="ProC-like, C-terminal domain"/>
    <property type="match status" value="1"/>
</dbReference>
<dbReference type="PANTHER" id="PTHR40459">
    <property type="entry name" value="CONSERVED HYPOTHETICAL ALANINE AND LEUCINE RICH PROTEIN"/>
    <property type="match status" value="1"/>
</dbReference>
<dbReference type="SUPFAM" id="SSF48179">
    <property type="entry name" value="6-phosphogluconate dehydrogenase C-terminal domain-like"/>
    <property type="match status" value="1"/>
</dbReference>
<evidence type="ECO:0000313" key="3">
    <source>
        <dbReference type="Proteomes" id="UP000199729"/>
    </source>
</evidence>
<evidence type="ECO:0000259" key="1">
    <source>
        <dbReference type="Pfam" id="PF10728"/>
    </source>
</evidence>
<sequence>MNVVGAGRVGLTLARLWQQGAGPLRLQALCNPGAQRRAQAQALLADGVAVVATLAELPPADVWLLAVPDTRIAAVAVELAAWARHTGAEPAMVWHCSGFQPATQLAALQALGWHAASAHPALSFADVARACQQFPGTVCALEGDAPAVALAHRAFTAIGGQCFELAASDKPLYHGAAVFASNFLPVLASVAQGLWAGSGVPSAHVPALMQRFVRLAADNVLALGPHAALTGPAARGDTAVLTAQAAAMQQRDADLGAAYSALSTLAQRLAQTGHALPPIPPAVTRDPSAPVG</sequence>
<reference evidence="2 3" key="1">
    <citation type="submission" date="2017-07" db="EMBL/GenBank/DDBJ databases">
        <title>Complete Genome Sequence of the cosmetic ferment Vitreoscilla filiformis (ATCC15551).</title>
        <authorList>
            <person name="Contreras S."/>
            <person name="Sagory-Zalkind P."/>
            <person name="Blanquart H."/>
            <person name="Iltis A."/>
            <person name="Morand S.C."/>
        </authorList>
    </citation>
    <scope>NUCLEOTIDE SEQUENCE [LARGE SCALE GENOMIC DNA]</scope>
    <source>
        <strain evidence="2 3">ATCC 15551</strain>
    </source>
</reference>
<dbReference type="AlphaFoldDB" id="A0A221KD05"/>
<dbReference type="Pfam" id="PF10728">
    <property type="entry name" value="DUF2520"/>
    <property type="match status" value="1"/>
</dbReference>
<accession>A0A221KD05</accession>